<protein>
    <recommendedName>
        <fullName evidence="2">GIY-YIG domain-containing protein</fullName>
    </recommendedName>
</protein>
<dbReference type="OrthoDB" id="24645at2759"/>
<dbReference type="PANTHER" id="PTHR20208:SF10">
    <property type="entry name" value="STRUCTURE-SPECIFIC ENDONUCLEASE SUBUNIT SLX1"/>
    <property type="match status" value="1"/>
</dbReference>
<dbReference type="InterPro" id="IPR050381">
    <property type="entry name" value="SLX1_endonuclease"/>
</dbReference>
<dbReference type="InterPro" id="IPR000305">
    <property type="entry name" value="GIY-YIG_endonuc"/>
</dbReference>
<evidence type="ECO:0000313" key="4">
    <source>
        <dbReference type="Proteomes" id="UP000886523"/>
    </source>
</evidence>
<feature type="domain" description="GIY-YIG" evidence="2">
    <location>
        <begin position="8"/>
        <end position="59"/>
    </location>
</feature>
<sequence>RGLRCSTTHTRSQTTYVGSTPHPPRRIRQHNGELTQGAWKTKKNRPWVVTMIVHGFPSKLAPCNSSGHGSILSYLDTCIAVVRRRNVPRNSTSNRLHTKIMVVRTMINTPPYNSWPLHVKLFHPDAVKGWNAAQIVVPDMPQGFTFSVELEGVDGKSGDYGSGRKGPIDVKDGWLVLILSLDEDSLMWCSTTDGDAAGEAPRAHALLFARPDSARRSGCYRRRMGGSESTPDDADTEEDELILERQKPIRSLKSNRRTVDTKLKPKPKATSPTRRGRPPKSKATVAEGSEEEIEIPSDIMSDATSSELDTHKKTPARGARNRVPALHTATQQRKLLLQGLKHLPKALRNPLGVKARLGNPPSKRTPTLMPQPPVELPATTHIQTSFQETPDGGRDRVFTRPNCTAILLQRKHVTCSDDSPESAETKSQRRQNSLAVPSLVYFNNGAFSPPPQASLPRVRPRRRGSESGEEIDIPLALLEDSSDSVERRKPKVTKAKTKSAKKPRKPEALVGSVTKSSAVLIKGSAVRRGGNPVGPFESSVIELSDS</sequence>
<dbReference type="AlphaFoldDB" id="A0A9P6B274"/>
<feature type="compositionally biased region" description="Polar residues" evidence="1">
    <location>
        <begin position="1"/>
        <end position="18"/>
    </location>
</feature>
<dbReference type="GO" id="GO:0008821">
    <property type="term" value="F:crossover junction DNA endonuclease activity"/>
    <property type="evidence" value="ECO:0007669"/>
    <property type="project" value="TreeGrafter"/>
</dbReference>
<feature type="region of interest" description="Disordered" evidence="1">
    <location>
        <begin position="527"/>
        <end position="546"/>
    </location>
</feature>
<comment type="caution">
    <text evidence="3">The sequence shown here is derived from an EMBL/GenBank/DDBJ whole genome shotgun (WGS) entry which is preliminary data.</text>
</comment>
<accession>A0A9P6B274</accession>
<dbReference type="PANTHER" id="PTHR20208">
    <property type="entry name" value="STRUCTURE-SPECIFIC ENDONUCLEASE SUBUNIT SLX1"/>
    <property type="match status" value="1"/>
</dbReference>
<dbReference type="Proteomes" id="UP000886523">
    <property type="component" value="Unassembled WGS sequence"/>
</dbReference>
<evidence type="ECO:0000259" key="2">
    <source>
        <dbReference type="Pfam" id="PF01541"/>
    </source>
</evidence>
<dbReference type="EMBL" id="MU128944">
    <property type="protein sequence ID" value="KAF9516042.1"/>
    <property type="molecule type" value="Genomic_DNA"/>
</dbReference>
<keyword evidence="4" id="KW-1185">Reference proteome</keyword>
<evidence type="ECO:0000313" key="3">
    <source>
        <dbReference type="EMBL" id="KAF9516042.1"/>
    </source>
</evidence>
<proteinExistence type="predicted"/>
<dbReference type="GO" id="GO:0017108">
    <property type="term" value="F:5'-flap endonuclease activity"/>
    <property type="evidence" value="ECO:0007669"/>
    <property type="project" value="TreeGrafter"/>
</dbReference>
<feature type="region of interest" description="Disordered" evidence="1">
    <location>
        <begin position="413"/>
        <end position="432"/>
    </location>
</feature>
<dbReference type="GO" id="GO:0033557">
    <property type="term" value="C:Slx1-Slx4 complex"/>
    <property type="evidence" value="ECO:0007669"/>
    <property type="project" value="TreeGrafter"/>
</dbReference>
<feature type="compositionally biased region" description="Acidic residues" evidence="1">
    <location>
        <begin position="230"/>
        <end position="241"/>
    </location>
</feature>
<feature type="region of interest" description="Disordered" evidence="1">
    <location>
        <begin position="217"/>
        <end position="297"/>
    </location>
</feature>
<feature type="non-terminal residue" evidence="3">
    <location>
        <position position="1"/>
    </location>
</feature>
<dbReference type="GO" id="GO:0000724">
    <property type="term" value="P:double-strand break repair via homologous recombination"/>
    <property type="evidence" value="ECO:0007669"/>
    <property type="project" value="TreeGrafter"/>
</dbReference>
<evidence type="ECO:0000256" key="1">
    <source>
        <dbReference type="SAM" id="MobiDB-lite"/>
    </source>
</evidence>
<reference evidence="3" key="1">
    <citation type="journal article" date="2020" name="Nat. Commun.">
        <title>Large-scale genome sequencing of mycorrhizal fungi provides insights into the early evolution of symbiotic traits.</title>
        <authorList>
            <person name="Miyauchi S."/>
            <person name="Kiss E."/>
            <person name="Kuo A."/>
            <person name="Drula E."/>
            <person name="Kohler A."/>
            <person name="Sanchez-Garcia M."/>
            <person name="Morin E."/>
            <person name="Andreopoulos B."/>
            <person name="Barry K.W."/>
            <person name="Bonito G."/>
            <person name="Buee M."/>
            <person name="Carver A."/>
            <person name="Chen C."/>
            <person name="Cichocki N."/>
            <person name="Clum A."/>
            <person name="Culley D."/>
            <person name="Crous P.W."/>
            <person name="Fauchery L."/>
            <person name="Girlanda M."/>
            <person name="Hayes R.D."/>
            <person name="Keri Z."/>
            <person name="LaButti K."/>
            <person name="Lipzen A."/>
            <person name="Lombard V."/>
            <person name="Magnuson J."/>
            <person name="Maillard F."/>
            <person name="Murat C."/>
            <person name="Nolan M."/>
            <person name="Ohm R.A."/>
            <person name="Pangilinan J."/>
            <person name="Pereira M.F."/>
            <person name="Perotto S."/>
            <person name="Peter M."/>
            <person name="Pfister S."/>
            <person name="Riley R."/>
            <person name="Sitrit Y."/>
            <person name="Stielow J.B."/>
            <person name="Szollosi G."/>
            <person name="Zifcakova L."/>
            <person name="Stursova M."/>
            <person name="Spatafora J.W."/>
            <person name="Tedersoo L."/>
            <person name="Vaario L.M."/>
            <person name="Yamada A."/>
            <person name="Yan M."/>
            <person name="Wang P."/>
            <person name="Xu J."/>
            <person name="Bruns T."/>
            <person name="Baldrian P."/>
            <person name="Vilgalys R."/>
            <person name="Dunand C."/>
            <person name="Henrissat B."/>
            <person name="Grigoriev I.V."/>
            <person name="Hibbett D."/>
            <person name="Nagy L.G."/>
            <person name="Martin F.M."/>
        </authorList>
    </citation>
    <scope>NUCLEOTIDE SEQUENCE</scope>
    <source>
        <strain evidence="3">UP504</strain>
    </source>
</reference>
<name>A0A9P6B274_9AGAM</name>
<feature type="region of interest" description="Disordered" evidence="1">
    <location>
        <begin position="442"/>
        <end position="514"/>
    </location>
</feature>
<feature type="compositionally biased region" description="Basic residues" evidence="1">
    <location>
        <begin position="488"/>
        <end position="504"/>
    </location>
</feature>
<dbReference type="InterPro" id="IPR035901">
    <property type="entry name" value="GIY-YIG_endonuc_sf"/>
</dbReference>
<organism evidence="3 4">
    <name type="scientific">Hydnum rufescens UP504</name>
    <dbReference type="NCBI Taxonomy" id="1448309"/>
    <lineage>
        <taxon>Eukaryota</taxon>
        <taxon>Fungi</taxon>
        <taxon>Dikarya</taxon>
        <taxon>Basidiomycota</taxon>
        <taxon>Agaricomycotina</taxon>
        <taxon>Agaricomycetes</taxon>
        <taxon>Cantharellales</taxon>
        <taxon>Hydnaceae</taxon>
        <taxon>Hydnum</taxon>
    </lineage>
</organism>
<dbReference type="Pfam" id="PF01541">
    <property type="entry name" value="GIY-YIG"/>
    <property type="match status" value="1"/>
</dbReference>
<dbReference type="Gene3D" id="3.40.1440.10">
    <property type="entry name" value="GIY-YIG endonuclease"/>
    <property type="match status" value="1"/>
</dbReference>
<gene>
    <name evidence="3" type="ORF">BS47DRAFT_1443932</name>
</gene>
<feature type="region of interest" description="Disordered" evidence="1">
    <location>
        <begin position="352"/>
        <end position="371"/>
    </location>
</feature>
<feature type="region of interest" description="Disordered" evidence="1">
    <location>
        <begin position="1"/>
        <end position="30"/>
    </location>
</feature>